<evidence type="ECO:0000256" key="2">
    <source>
        <dbReference type="ARBA" id="ARBA00001946"/>
    </source>
</evidence>
<name>A0A848QK80_9SPHN</name>
<dbReference type="InterPro" id="IPR020550">
    <property type="entry name" value="Inositol_monophosphatase_CS"/>
</dbReference>
<protein>
    <recommendedName>
        <fullName evidence="5 10">Inositol-1-monophosphatase</fullName>
        <ecNumber evidence="4 10">3.1.3.25</ecNumber>
    </recommendedName>
</protein>
<evidence type="ECO:0000256" key="1">
    <source>
        <dbReference type="ARBA" id="ARBA00001033"/>
    </source>
</evidence>
<dbReference type="Proteomes" id="UP000561181">
    <property type="component" value="Unassembled WGS sequence"/>
</dbReference>
<accession>A0A848QK80</accession>
<evidence type="ECO:0000256" key="8">
    <source>
        <dbReference type="ARBA" id="ARBA00022842"/>
    </source>
</evidence>
<evidence type="ECO:0000313" key="11">
    <source>
        <dbReference type="EMBL" id="NMW31209.1"/>
    </source>
</evidence>
<feature type="binding site" evidence="9">
    <location>
        <position position="87"/>
    </location>
    <ligand>
        <name>Mg(2+)</name>
        <dbReference type="ChEBI" id="CHEBI:18420"/>
        <label>1</label>
        <note>catalytic</note>
    </ligand>
</feature>
<evidence type="ECO:0000256" key="9">
    <source>
        <dbReference type="PIRSR" id="PIRSR600760-2"/>
    </source>
</evidence>
<evidence type="ECO:0000256" key="10">
    <source>
        <dbReference type="RuleBase" id="RU364068"/>
    </source>
</evidence>
<evidence type="ECO:0000256" key="6">
    <source>
        <dbReference type="ARBA" id="ARBA00022723"/>
    </source>
</evidence>
<feature type="binding site" evidence="9">
    <location>
        <position position="70"/>
    </location>
    <ligand>
        <name>Mg(2+)</name>
        <dbReference type="ChEBI" id="CHEBI:18420"/>
        <label>1</label>
        <note>catalytic</note>
    </ligand>
</feature>
<evidence type="ECO:0000256" key="5">
    <source>
        <dbReference type="ARBA" id="ARBA00019784"/>
    </source>
</evidence>
<reference evidence="11 12" key="1">
    <citation type="submission" date="2020-04" db="EMBL/GenBank/DDBJ databases">
        <authorList>
            <person name="Liu A."/>
        </authorList>
    </citation>
    <scope>NUCLEOTIDE SEQUENCE [LARGE SCALE GENOMIC DNA]</scope>
    <source>
        <strain evidence="11 12">RZ02</strain>
    </source>
</reference>
<gene>
    <name evidence="11" type="ORF">HKD42_03960</name>
</gene>
<dbReference type="InterPro" id="IPR022337">
    <property type="entry name" value="Inositol_monophosphatase_SuhB"/>
</dbReference>
<dbReference type="EC" id="3.1.3.25" evidence="4 10"/>
<comment type="cofactor">
    <cofactor evidence="2 9 10">
        <name>Mg(2+)</name>
        <dbReference type="ChEBI" id="CHEBI:18420"/>
    </cofactor>
</comment>
<keyword evidence="8 9" id="KW-0460">Magnesium</keyword>
<dbReference type="RefSeq" id="WP_170010499.1">
    <property type="nucleotide sequence ID" value="NZ_JABCRE010000002.1"/>
</dbReference>
<keyword evidence="6 9" id="KW-0479">Metal-binding</keyword>
<evidence type="ECO:0000313" key="12">
    <source>
        <dbReference type="Proteomes" id="UP000561181"/>
    </source>
</evidence>
<dbReference type="GO" id="GO:0008934">
    <property type="term" value="F:inositol monophosphate 1-phosphatase activity"/>
    <property type="evidence" value="ECO:0007669"/>
    <property type="project" value="InterPro"/>
</dbReference>
<dbReference type="GO" id="GO:0046872">
    <property type="term" value="F:metal ion binding"/>
    <property type="evidence" value="ECO:0007669"/>
    <property type="project" value="UniProtKB-KW"/>
</dbReference>
<dbReference type="EMBL" id="JABCRE010000002">
    <property type="protein sequence ID" value="NMW31209.1"/>
    <property type="molecule type" value="Genomic_DNA"/>
</dbReference>
<dbReference type="PRINTS" id="PR00377">
    <property type="entry name" value="IMPHPHTASES"/>
</dbReference>
<dbReference type="Pfam" id="PF00459">
    <property type="entry name" value="Inositol_P"/>
    <property type="match status" value="1"/>
</dbReference>
<dbReference type="PROSITE" id="PS00630">
    <property type="entry name" value="IMP_2"/>
    <property type="match status" value="1"/>
</dbReference>
<organism evidence="11 12">
    <name type="scientific">Pontixanthobacter rizhaonensis</name>
    <dbReference type="NCBI Taxonomy" id="2730337"/>
    <lineage>
        <taxon>Bacteria</taxon>
        <taxon>Pseudomonadati</taxon>
        <taxon>Pseudomonadota</taxon>
        <taxon>Alphaproteobacteria</taxon>
        <taxon>Sphingomonadales</taxon>
        <taxon>Erythrobacteraceae</taxon>
        <taxon>Pontixanthobacter</taxon>
    </lineage>
</organism>
<keyword evidence="12" id="KW-1185">Reference proteome</keyword>
<dbReference type="Gene3D" id="3.30.540.10">
    <property type="entry name" value="Fructose-1,6-Bisphosphatase, subunit A, domain 1"/>
    <property type="match status" value="1"/>
</dbReference>
<dbReference type="AlphaFoldDB" id="A0A848QK80"/>
<feature type="binding site" evidence="9">
    <location>
        <position position="222"/>
    </location>
    <ligand>
        <name>Mg(2+)</name>
        <dbReference type="ChEBI" id="CHEBI:18420"/>
        <label>1</label>
        <note>catalytic</note>
    </ligand>
</feature>
<dbReference type="SUPFAM" id="SSF56655">
    <property type="entry name" value="Carbohydrate phosphatase"/>
    <property type="match status" value="1"/>
</dbReference>
<comment type="similarity">
    <text evidence="3 10">Belongs to the inositol monophosphatase superfamily.</text>
</comment>
<dbReference type="InterPro" id="IPR033942">
    <property type="entry name" value="IMPase"/>
</dbReference>
<dbReference type="PANTHER" id="PTHR20854:SF4">
    <property type="entry name" value="INOSITOL-1-MONOPHOSPHATASE-RELATED"/>
    <property type="match status" value="1"/>
</dbReference>
<dbReference type="PRINTS" id="PR01959">
    <property type="entry name" value="SBIMPHPHTASE"/>
</dbReference>
<keyword evidence="7 10" id="KW-0378">Hydrolase</keyword>
<evidence type="ECO:0000256" key="4">
    <source>
        <dbReference type="ARBA" id="ARBA00013106"/>
    </source>
</evidence>
<evidence type="ECO:0000256" key="7">
    <source>
        <dbReference type="ARBA" id="ARBA00022801"/>
    </source>
</evidence>
<feature type="binding site" evidence="9">
    <location>
        <position position="90"/>
    </location>
    <ligand>
        <name>Mg(2+)</name>
        <dbReference type="ChEBI" id="CHEBI:18420"/>
        <label>2</label>
    </ligand>
</feature>
<dbReference type="PROSITE" id="PS00629">
    <property type="entry name" value="IMP_1"/>
    <property type="match status" value="1"/>
</dbReference>
<dbReference type="CDD" id="cd01639">
    <property type="entry name" value="IMPase"/>
    <property type="match status" value="1"/>
</dbReference>
<evidence type="ECO:0000256" key="3">
    <source>
        <dbReference type="ARBA" id="ARBA00009759"/>
    </source>
</evidence>
<dbReference type="InterPro" id="IPR000760">
    <property type="entry name" value="Inositol_monophosphatase-like"/>
</dbReference>
<dbReference type="GO" id="GO:0046854">
    <property type="term" value="P:phosphatidylinositol phosphate biosynthetic process"/>
    <property type="evidence" value="ECO:0007669"/>
    <property type="project" value="InterPro"/>
</dbReference>
<dbReference type="GO" id="GO:0007165">
    <property type="term" value="P:signal transduction"/>
    <property type="evidence" value="ECO:0007669"/>
    <property type="project" value="TreeGrafter"/>
</dbReference>
<dbReference type="InterPro" id="IPR020583">
    <property type="entry name" value="Inositol_monoP_metal-BS"/>
</dbReference>
<comment type="catalytic activity">
    <reaction evidence="1 10">
        <text>a myo-inositol phosphate + H2O = myo-inositol + phosphate</text>
        <dbReference type="Rhea" id="RHEA:24056"/>
        <dbReference type="ChEBI" id="CHEBI:15377"/>
        <dbReference type="ChEBI" id="CHEBI:17268"/>
        <dbReference type="ChEBI" id="CHEBI:43474"/>
        <dbReference type="ChEBI" id="CHEBI:84139"/>
        <dbReference type="EC" id="3.1.3.25"/>
    </reaction>
</comment>
<proteinExistence type="inferred from homology"/>
<feature type="binding site" evidence="9">
    <location>
        <position position="89"/>
    </location>
    <ligand>
        <name>Mg(2+)</name>
        <dbReference type="ChEBI" id="CHEBI:18420"/>
        <label>1</label>
        <note>catalytic</note>
    </ligand>
</feature>
<dbReference type="GO" id="GO:0006020">
    <property type="term" value="P:inositol metabolic process"/>
    <property type="evidence" value="ECO:0007669"/>
    <property type="project" value="TreeGrafter"/>
</dbReference>
<sequence>MAAVSGIIRVMERAARKAGHRLRRDFGEVEHLQVSRKGPADFVSKADMRSERTLYDELLAARPDWGFVLEEAGVIEGAPDMPRWIIDPLDGTSNFLHGIPHFAISIAAQEPKLGGQGWGDVFAAVIYNPVTDETYWAEKSRGAWLHDGRLRVSARRNLSDALISTGIPFQGHGDFAQWTKIFGAIGPQVAGIRRNGAASLDLAWLAAGRYDGFWESGLNDWDTAAGCLLIREAGGFVSDYRGRSEPIHSKQILAANDALHSKMHKLLAGAIKV</sequence>
<comment type="caution">
    <text evidence="11">The sequence shown here is derived from an EMBL/GenBank/DDBJ whole genome shotgun (WGS) entry which is preliminary data.</text>
</comment>
<dbReference type="Gene3D" id="3.40.190.80">
    <property type="match status" value="1"/>
</dbReference>
<dbReference type="PANTHER" id="PTHR20854">
    <property type="entry name" value="INOSITOL MONOPHOSPHATASE"/>
    <property type="match status" value="1"/>
</dbReference>
<dbReference type="FunFam" id="3.30.540.10:FF:000003">
    <property type="entry name" value="Inositol-1-monophosphatase"/>
    <property type="match status" value="1"/>
</dbReference>